<dbReference type="GeneID" id="107016701"/>
<dbReference type="InterPro" id="IPR021109">
    <property type="entry name" value="Peptidase_aspartic_dom_sf"/>
</dbReference>
<dbReference type="InterPro" id="IPR041577">
    <property type="entry name" value="RT_RNaseH_2"/>
</dbReference>
<evidence type="ECO:0000259" key="7">
    <source>
        <dbReference type="PROSITE" id="PS50174"/>
    </source>
</evidence>
<keyword evidence="4" id="KW-0255">Endonuclease</keyword>
<sequence length="1088" mass="123672">MKLSDYSVVEQLRKTPAQISLLSLLIHSDEHRKAVMKILNEAHVPSKVTVSQLEKIAGRIFEVNRITFSDDELPKEGSGANICPLSTLQKLNVSAERVRPTNVCVRAFDGSKTDVIGEIELIPTIGPVDFAVNFQVLDINSCYNLLLGRPWVHRAGAVPSTLHQMIKFEYDRQEVIVHGEGDLSIYKDSSSHFIKVDNENEALVYQDFEVVVIEHVSEGSVISKPNLPIASVMVVNELLKHGFEPGKGLGICLQGRSYPVSLRKSIGSFGLGYQPRVEDKMKAKKQKRDVWSLTKPIQPIYKSFIKARATESYQSSFPEPVMKVSEEMINYFQDLFVEVDMVEIGEGTSDRDVQLIGPDVNLNNWEATPLPVKDESCSFYADSSDMTCMQNFSPDLNIQSNLRPNIEIISQEIEHDEDRVFEEVRRDFNHFENKSNPNMSETETINLGDQEIIKETKISVHLHQKNDIIQALFDYKDIFASSYDDMPGLSTDMVVHKLPIDSNFPPIKQKLRKLKTDMSVIIKEEITKQLEAKVIQVSQYPSWLANIVRVPKKDGKVRMCVDYRDLNKASRKDDFPLPNIHILLDNCAKHEVASFLDCYVGYHQIIMDDEDAEKTSIITPWGPYCYRVMPFGLKNAGATYMRAMTTTFHDMSNHVKDLRRFFERLRMYNLKLNPAKCVFGVPLGKLLGFIVSRRGIELDPSKIKAIQELPPPKNKTEVMILLGRLNYISRFIAQLTTTCEPIFKLLKKNATVEWTEECREAFERIKNYLSNPPVLVPPEPGRPLILYMSVLDNSFGCVLGQHDDTGKKEQAIYYLSKKFTVYEVKYTLLERTCCALTWCLTFFLCKRVENEHKEKAGGRVEVAFVGGDQAPPQAPTSGMQVPGNPAALTDGEVRESLVYMAQAITTQAQAITAQATREVYKILCAMGVNEKEKAELAAYQLKDVSQMWYKMWADDRAPEAVPITWDILTTFLERFFPIEQREAKVEEFINLRQEGLCYMHNMLRRVFGEREAERARNLGPRISPVRAMLIIRFDSPKFKKGHKHSGNPTPSNNTYADGDKSESKKGNDRNAQRDREPCGKCGRLHGGE</sequence>
<dbReference type="CDD" id="cd00303">
    <property type="entry name" value="retropepsin_like"/>
    <property type="match status" value="1"/>
</dbReference>
<dbReference type="InterPro" id="IPR043128">
    <property type="entry name" value="Rev_trsase/Diguanyl_cyclase"/>
</dbReference>
<evidence type="ECO:0000313" key="8">
    <source>
        <dbReference type="Proteomes" id="UP000694930"/>
    </source>
</evidence>
<gene>
    <name evidence="9" type="primary">LOC107016701</name>
</gene>
<dbReference type="InterPro" id="IPR000467">
    <property type="entry name" value="G_patch_dom"/>
</dbReference>
<protein>
    <submittedName>
        <fullName evidence="9">Uncharacterized protein LOC107016701</fullName>
    </submittedName>
</protein>
<reference evidence="8" key="1">
    <citation type="journal article" date="2014" name="Nat. Genet.">
        <title>The genome of the stress-tolerant wild tomato species Solanum pennellii.</title>
        <authorList>
            <person name="Bolger A."/>
            <person name="Scossa F."/>
            <person name="Bolger M.E."/>
            <person name="Lanz C."/>
            <person name="Maumus F."/>
            <person name="Tohge T."/>
            <person name="Quesneville H."/>
            <person name="Alseekh S."/>
            <person name="Sorensen I."/>
            <person name="Lichtenstein G."/>
            <person name="Fich E.A."/>
            <person name="Conte M."/>
            <person name="Keller H."/>
            <person name="Schneeberger K."/>
            <person name="Schwacke R."/>
            <person name="Ofner I."/>
            <person name="Vrebalov J."/>
            <person name="Xu Y."/>
            <person name="Osorio S."/>
            <person name="Aflitos S.A."/>
            <person name="Schijlen E."/>
            <person name="Jimenez-Gomez J.M."/>
            <person name="Ryngajllo M."/>
            <person name="Kimura S."/>
            <person name="Kumar R."/>
            <person name="Koenig D."/>
            <person name="Headland L.R."/>
            <person name="Maloof J.N."/>
            <person name="Sinha N."/>
            <person name="van Ham R.C."/>
            <person name="Lankhorst R.K."/>
            <person name="Mao L."/>
            <person name="Vogel A."/>
            <person name="Arsova B."/>
            <person name="Panstruga R."/>
            <person name="Fei Z."/>
            <person name="Rose J.K."/>
            <person name="Zamir D."/>
            <person name="Carrari F."/>
            <person name="Giovannoni J.J."/>
            <person name="Weigel D."/>
            <person name="Usadel B."/>
            <person name="Fernie A.R."/>
        </authorList>
    </citation>
    <scope>NUCLEOTIDE SEQUENCE [LARGE SCALE GENOMIC DNA]</scope>
    <source>
        <strain evidence="8">cv. LA0716</strain>
    </source>
</reference>
<evidence type="ECO:0000256" key="4">
    <source>
        <dbReference type="ARBA" id="ARBA00022759"/>
    </source>
</evidence>
<feature type="region of interest" description="Disordered" evidence="6">
    <location>
        <begin position="1038"/>
        <end position="1088"/>
    </location>
</feature>
<evidence type="ECO:0000256" key="1">
    <source>
        <dbReference type="ARBA" id="ARBA00022679"/>
    </source>
</evidence>
<feature type="compositionally biased region" description="Polar residues" evidence="6">
    <location>
        <begin position="1046"/>
        <end position="1055"/>
    </location>
</feature>
<evidence type="ECO:0000256" key="2">
    <source>
        <dbReference type="ARBA" id="ARBA00022695"/>
    </source>
</evidence>
<keyword evidence="4" id="KW-0378">Hydrolase</keyword>
<dbReference type="InterPro" id="IPR043502">
    <property type="entry name" value="DNA/RNA_pol_sf"/>
</dbReference>
<organism evidence="8 9">
    <name type="scientific">Solanum pennellii</name>
    <name type="common">Tomato</name>
    <name type="synonym">Lycopersicon pennellii</name>
    <dbReference type="NCBI Taxonomy" id="28526"/>
    <lineage>
        <taxon>Eukaryota</taxon>
        <taxon>Viridiplantae</taxon>
        <taxon>Streptophyta</taxon>
        <taxon>Embryophyta</taxon>
        <taxon>Tracheophyta</taxon>
        <taxon>Spermatophyta</taxon>
        <taxon>Magnoliopsida</taxon>
        <taxon>eudicotyledons</taxon>
        <taxon>Gunneridae</taxon>
        <taxon>Pentapetalae</taxon>
        <taxon>asterids</taxon>
        <taxon>lamiids</taxon>
        <taxon>Solanales</taxon>
        <taxon>Solanaceae</taxon>
        <taxon>Solanoideae</taxon>
        <taxon>Solaneae</taxon>
        <taxon>Solanum</taxon>
        <taxon>Solanum subgen. Lycopersicon</taxon>
    </lineage>
</organism>
<keyword evidence="5" id="KW-0511">Multifunctional enzyme</keyword>
<dbReference type="PANTHER" id="PTHR37984:SF5">
    <property type="entry name" value="PROTEIN NYNRIN-LIKE"/>
    <property type="match status" value="1"/>
</dbReference>
<dbReference type="PANTHER" id="PTHR37984">
    <property type="entry name" value="PROTEIN CBG26694"/>
    <property type="match status" value="1"/>
</dbReference>
<keyword evidence="1" id="KW-0808">Transferase</keyword>
<feature type="compositionally biased region" description="Basic and acidic residues" evidence="6">
    <location>
        <begin position="1057"/>
        <end position="1078"/>
    </location>
</feature>
<dbReference type="RefSeq" id="XP_015072578.1">
    <property type="nucleotide sequence ID" value="XM_015217092.1"/>
</dbReference>
<dbReference type="PROSITE" id="PS50174">
    <property type="entry name" value="G_PATCH"/>
    <property type="match status" value="1"/>
</dbReference>
<dbReference type="CDD" id="cd01647">
    <property type="entry name" value="RT_LTR"/>
    <property type="match status" value="1"/>
</dbReference>
<dbReference type="Gene3D" id="3.10.10.10">
    <property type="entry name" value="HIV Type 1 Reverse Transcriptase, subunit A, domain 1"/>
    <property type="match status" value="1"/>
</dbReference>
<evidence type="ECO:0000256" key="5">
    <source>
        <dbReference type="ARBA" id="ARBA00023268"/>
    </source>
</evidence>
<dbReference type="InterPro" id="IPR050951">
    <property type="entry name" value="Retrovirus_Pol_polyprotein"/>
</dbReference>
<dbReference type="InterPro" id="IPR000477">
    <property type="entry name" value="RT_dom"/>
</dbReference>
<keyword evidence="8" id="KW-1185">Reference proteome</keyword>
<reference evidence="9" key="2">
    <citation type="submission" date="2025-08" db="UniProtKB">
        <authorList>
            <consortium name="RefSeq"/>
        </authorList>
    </citation>
    <scope>IDENTIFICATION</scope>
</reference>
<feature type="domain" description="G-patch" evidence="7">
    <location>
        <begin position="238"/>
        <end position="276"/>
    </location>
</feature>
<evidence type="ECO:0000256" key="3">
    <source>
        <dbReference type="ARBA" id="ARBA00022722"/>
    </source>
</evidence>
<dbReference type="Gene3D" id="3.30.70.270">
    <property type="match status" value="2"/>
</dbReference>
<dbReference type="Proteomes" id="UP000694930">
    <property type="component" value="Chromosome 4"/>
</dbReference>
<accession>A0ABM1GKY6</accession>
<evidence type="ECO:0000313" key="9">
    <source>
        <dbReference type="RefSeq" id="XP_015072578.1"/>
    </source>
</evidence>
<proteinExistence type="predicted"/>
<name>A0ABM1GKY6_SOLPN</name>
<dbReference type="Pfam" id="PF17919">
    <property type="entry name" value="RT_RNaseH_2"/>
    <property type="match status" value="1"/>
</dbReference>
<dbReference type="SUPFAM" id="SSF56672">
    <property type="entry name" value="DNA/RNA polymerases"/>
    <property type="match status" value="1"/>
</dbReference>
<keyword evidence="2" id="KW-0548">Nucleotidyltransferase</keyword>
<keyword evidence="3" id="KW-0540">Nuclease</keyword>
<dbReference type="Pfam" id="PF00078">
    <property type="entry name" value="RVT_1"/>
    <property type="match status" value="1"/>
</dbReference>
<dbReference type="Gene3D" id="2.40.70.10">
    <property type="entry name" value="Acid Proteases"/>
    <property type="match status" value="1"/>
</dbReference>
<evidence type="ECO:0000256" key="6">
    <source>
        <dbReference type="SAM" id="MobiDB-lite"/>
    </source>
</evidence>